<reference evidence="2 3" key="1">
    <citation type="submission" date="2021-11" db="EMBL/GenBank/DDBJ databases">
        <title>Black yeast isolated from Biological Soil Crust.</title>
        <authorList>
            <person name="Kurbessoian T."/>
        </authorList>
    </citation>
    <scope>NUCLEOTIDE SEQUENCE [LARGE SCALE GENOMIC DNA]</scope>
    <source>
        <strain evidence="2 3">CCFEE 5522</strain>
    </source>
</reference>
<dbReference type="AlphaFoldDB" id="A0AAV9JLD5"/>
<dbReference type="InterPro" id="IPR052895">
    <property type="entry name" value="HetReg/Transcr_Mod"/>
</dbReference>
<dbReference type="PANTHER" id="PTHR24148:SF73">
    <property type="entry name" value="HET DOMAIN PROTEIN (AFU_ORTHOLOGUE AFUA_8G01020)"/>
    <property type="match status" value="1"/>
</dbReference>
<evidence type="ECO:0000259" key="1">
    <source>
        <dbReference type="Pfam" id="PF06985"/>
    </source>
</evidence>
<feature type="domain" description="Heterokaryon incompatibility" evidence="1">
    <location>
        <begin position="91"/>
        <end position="199"/>
    </location>
</feature>
<dbReference type="InterPro" id="IPR010730">
    <property type="entry name" value="HET"/>
</dbReference>
<dbReference type="PANTHER" id="PTHR24148">
    <property type="entry name" value="ANKYRIN REPEAT DOMAIN-CONTAINING PROTEIN 39 HOMOLOG-RELATED"/>
    <property type="match status" value="1"/>
</dbReference>
<evidence type="ECO:0000313" key="3">
    <source>
        <dbReference type="Proteomes" id="UP001324427"/>
    </source>
</evidence>
<keyword evidence="3" id="KW-1185">Reference proteome</keyword>
<gene>
    <name evidence="2" type="ORF">LTR36_001998</name>
</gene>
<dbReference type="EMBL" id="JAVFHQ010000015">
    <property type="protein sequence ID" value="KAK4546321.1"/>
    <property type="molecule type" value="Genomic_DNA"/>
</dbReference>
<accession>A0AAV9JLD5</accession>
<protein>
    <recommendedName>
        <fullName evidence="1">Heterokaryon incompatibility domain-containing protein</fullName>
    </recommendedName>
</protein>
<proteinExistence type="predicted"/>
<dbReference type="Proteomes" id="UP001324427">
    <property type="component" value="Unassembled WGS sequence"/>
</dbReference>
<name>A0AAV9JLD5_9PEZI</name>
<dbReference type="Pfam" id="PF06985">
    <property type="entry name" value="HET"/>
    <property type="match status" value="1"/>
</dbReference>
<evidence type="ECO:0000313" key="2">
    <source>
        <dbReference type="EMBL" id="KAK4546321.1"/>
    </source>
</evidence>
<sequence length="316" mass="35668">MAVKPLGPWNDSTRTQLGKFQLPVLADPHSHIRLIRMQAGGKDKPIVCELTSTSLKDAPPYAAISNTWGDPTPVTDISLNGQLLKVHHNYAICIDQANSDEKSAQVQLMGDIFSGAGRVVVSLGSHGDESQFLLHIARELDASAWCMKLEMASTKRKALRAEWMDHMGLSEPDSLQRLAYAWHHFCDRPYWHRVWIVQEFILAQPLAVTFICDTDSIDLYLILQLYDDIMIDMMSSDEINATPFTKILKITDRVDMGFPPLADALRFCNDGGCSDVRDRIYGFLRLCYWPDDIPALSPDYTRSTFQVALESVKYLE</sequence>
<organism evidence="2 3">
    <name type="scientific">Oleoguttula mirabilis</name>
    <dbReference type="NCBI Taxonomy" id="1507867"/>
    <lineage>
        <taxon>Eukaryota</taxon>
        <taxon>Fungi</taxon>
        <taxon>Dikarya</taxon>
        <taxon>Ascomycota</taxon>
        <taxon>Pezizomycotina</taxon>
        <taxon>Dothideomycetes</taxon>
        <taxon>Dothideomycetidae</taxon>
        <taxon>Mycosphaerellales</taxon>
        <taxon>Teratosphaeriaceae</taxon>
        <taxon>Oleoguttula</taxon>
    </lineage>
</organism>
<comment type="caution">
    <text evidence="2">The sequence shown here is derived from an EMBL/GenBank/DDBJ whole genome shotgun (WGS) entry which is preliminary data.</text>
</comment>